<protein>
    <recommendedName>
        <fullName evidence="4">FBD domain-containing protein</fullName>
    </recommendedName>
</protein>
<dbReference type="AlphaFoldDB" id="A0A835ALY8"/>
<feature type="region of interest" description="Disordered" evidence="1">
    <location>
        <begin position="1"/>
        <end position="22"/>
    </location>
</feature>
<evidence type="ECO:0008006" key="4">
    <source>
        <dbReference type="Google" id="ProtNLM"/>
    </source>
</evidence>
<gene>
    <name evidence="2" type="ORF">HU200_059256</name>
</gene>
<evidence type="ECO:0000313" key="3">
    <source>
        <dbReference type="Proteomes" id="UP000636709"/>
    </source>
</evidence>
<proteinExistence type="predicted"/>
<keyword evidence="3" id="KW-1185">Reference proteome</keyword>
<accession>A0A835ALY8</accession>
<reference evidence="2" key="1">
    <citation type="submission" date="2020-07" db="EMBL/GenBank/DDBJ databases">
        <title>Genome sequence and genetic diversity analysis of an under-domesticated orphan crop, white fonio (Digitaria exilis).</title>
        <authorList>
            <person name="Bennetzen J.L."/>
            <person name="Chen S."/>
            <person name="Ma X."/>
            <person name="Wang X."/>
            <person name="Yssel A.E.J."/>
            <person name="Chaluvadi S.R."/>
            <person name="Johnson M."/>
            <person name="Gangashetty P."/>
            <person name="Hamidou F."/>
            <person name="Sanogo M.D."/>
            <person name="Zwaenepoel A."/>
            <person name="Wallace J."/>
            <person name="Van De Peer Y."/>
            <person name="Van Deynze A."/>
        </authorList>
    </citation>
    <scope>NUCLEOTIDE SEQUENCE</scope>
    <source>
        <tissue evidence="2">Leaves</tissue>
    </source>
</reference>
<dbReference type="Proteomes" id="UP000636709">
    <property type="component" value="Unassembled WGS sequence"/>
</dbReference>
<dbReference type="OrthoDB" id="672536at2759"/>
<organism evidence="2 3">
    <name type="scientific">Digitaria exilis</name>
    <dbReference type="NCBI Taxonomy" id="1010633"/>
    <lineage>
        <taxon>Eukaryota</taxon>
        <taxon>Viridiplantae</taxon>
        <taxon>Streptophyta</taxon>
        <taxon>Embryophyta</taxon>
        <taxon>Tracheophyta</taxon>
        <taxon>Spermatophyta</taxon>
        <taxon>Magnoliopsida</taxon>
        <taxon>Liliopsida</taxon>
        <taxon>Poales</taxon>
        <taxon>Poaceae</taxon>
        <taxon>PACMAD clade</taxon>
        <taxon>Panicoideae</taxon>
        <taxon>Panicodae</taxon>
        <taxon>Paniceae</taxon>
        <taxon>Anthephorinae</taxon>
        <taxon>Digitaria</taxon>
    </lineage>
</organism>
<dbReference type="EMBL" id="JACEFO010002479">
    <property type="protein sequence ID" value="KAF8658770.1"/>
    <property type="molecule type" value="Genomic_DNA"/>
</dbReference>
<name>A0A835ALY8_9POAL</name>
<comment type="caution">
    <text evidence="2">The sequence shown here is derived from an EMBL/GenBank/DDBJ whole genome shotgun (WGS) entry which is preliminary data.</text>
</comment>
<sequence length="388" mass="43914">MATGGAKRQRVVRREAVGTPSGRGLARRWRDLWKSRWPHRTSVEVRLSSPDAPRRELDALAREPRPRPRLGRFSLVVKDCKLKSPELRRFTDYAAECRVEDLYIGVRMGTRIEGLLHFPMCSPLLARLTLRRVGIINSPMYYTGAQPFRALEPDSKCKKRSLVMPPKLRTVTIADCWGFANLNLVPVPSLRSFCYRGNFVDAPFFLPRDAALGALYIRFADSVAELHNTRKLRKSLPKDLSGLNVLTICWNALELPASSDKPMEGGSFDEVWEEPPEDDLDNPMEGGSFDEVWEEPPEDDLDNLLMVKVMNFNWHCSEVQLVGFLLRKASSLRKLLIVSPNVTPPPDLPCVESDFLLIKEALTNGKIILSESDDAGIQPYHSKVFIMV</sequence>
<evidence type="ECO:0000256" key="1">
    <source>
        <dbReference type="SAM" id="MobiDB-lite"/>
    </source>
</evidence>
<evidence type="ECO:0000313" key="2">
    <source>
        <dbReference type="EMBL" id="KAF8658770.1"/>
    </source>
</evidence>